<evidence type="ECO:0000256" key="1">
    <source>
        <dbReference type="ARBA" id="ARBA00000085"/>
    </source>
</evidence>
<dbReference type="InterPro" id="IPR036097">
    <property type="entry name" value="HisK_dim/P_sf"/>
</dbReference>
<dbReference type="SMART" id="SM00448">
    <property type="entry name" value="REC"/>
    <property type="match status" value="1"/>
</dbReference>
<accession>A0A1K1ST13</accession>
<evidence type="ECO:0000256" key="4">
    <source>
        <dbReference type="PROSITE-ProRule" id="PRU00169"/>
    </source>
</evidence>
<feature type="modified residue" description="4-aspartylphosphate" evidence="4">
    <location>
        <position position="502"/>
    </location>
</feature>
<evidence type="ECO:0000313" key="8">
    <source>
        <dbReference type="EMBL" id="SFW87372.1"/>
    </source>
</evidence>
<feature type="transmembrane region" description="Helical" evidence="5">
    <location>
        <begin position="139"/>
        <end position="158"/>
    </location>
</feature>
<dbReference type="SMART" id="SM00388">
    <property type="entry name" value="HisKA"/>
    <property type="match status" value="1"/>
</dbReference>
<dbReference type="PANTHER" id="PTHR43547:SF2">
    <property type="entry name" value="HYBRID SIGNAL TRANSDUCTION HISTIDINE KINASE C"/>
    <property type="match status" value="1"/>
</dbReference>
<evidence type="ECO:0000313" key="9">
    <source>
        <dbReference type="EMBL" id="WQG88970.1"/>
    </source>
</evidence>
<keyword evidence="9" id="KW-0808">Transferase</keyword>
<reference evidence="8 10" key="1">
    <citation type="submission" date="2016-11" db="EMBL/GenBank/DDBJ databases">
        <authorList>
            <person name="Jaros S."/>
            <person name="Januszkiewicz K."/>
            <person name="Wedrychowicz H."/>
        </authorList>
    </citation>
    <scope>NUCLEOTIDE SEQUENCE [LARGE SCALE GENOMIC DNA]</scope>
    <source>
        <strain evidence="8 10">DSM 784</strain>
    </source>
</reference>
<feature type="transmembrane region" description="Helical" evidence="5">
    <location>
        <begin position="91"/>
        <end position="108"/>
    </location>
</feature>
<feature type="domain" description="Response regulatory" evidence="7">
    <location>
        <begin position="453"/>
        <end position="569"/>
    </location>
</feature>
<evidence type="ECO:0000256" key="5">
    <source>
        <dbReference type="SAM" id="Phobius"/>
    </source>
</evidence>
<dbReference type="Proteomes" id="UP000183788">
    <property type="component" value="Unassembled WGS sequence"/>
</dbReference>
<dbReference type="EMBL" id="CP140154">
    <property type="protein sequence ID" value="WQG88970.1"/>
    <property type="molecule type" value="Genomic_DNA"/>
</dbReference>
<comment type="catalytic activity">
    <reaction evidence="1">
        <text>ATP + protein L-histidine = ADP + protein N-phospho-L-histidine.</text>
        <dbReference type="EC" id="2.7.13.3"/>
    </reaction>
</comment>
<dbReference type="SUPFAM" id="SSF55874">
    <property type="entry name" value="ATPase domain of HSP90 chaperone/DNA topoisomerase II/histidine kinase"/>
    <property type="match status" value="1"/>
</dbReference>
<evidence type="ECO:0000259" key="7">
    <source>
        <dbReference type="PROSITE" id="PS50110"/>
    </source>
</evidence>
<dbReference type="Gene3D" id="3.30.565.10">
    <property type="entry name" value="Histidine kinase-like ATPase, C-terminal domain"/>
    <property type="match status" value="1"/>
</dbReference>
<keyword evidence="8" id="KW-0418">Kinase</keyword>
<sequence>MFKPSILVSRLAVIFQQVKRLGISEELPEERVRQVVFVNTLNITLGLLILTIGPLFSILTKSPYIIVPAIIEFTLVCLTFHLNAVKKYDGAGLMTYMVQCLAVSYFGLLMRKYINLEALIVWLNAINFLVFYQKRERRYASVAAVGTLILLEIFHFIPLNVDPFNISFGAGIVLRESSLFGIIFLTFLISRPLVSQYDRNPGLNKTIYHNRLFIAALNHELRTPLNAIFANAIRIQEELTESRSSDKMEEAVNDQLTALRDIKGLINDILTLSESQLNNGLKVITFSMAERVADLNNLIRSLLKEKDQKLVANICDMPQAVQGFPNIIHSIMINMVGNANKYGNNNSEIILTIRNNGDGYFTLSVSSKGPNIPKATLSNLMKPFKADRTGKKESSGLGGAVIHMFVQQLGGTWGISSENNITTIFAKLPFIKGNTEDIPKVDDVKMIQLDNYRVYVAEDEAMSAYALKILLTRLNATVHCFSDGSELINAMEKKPADLIFLDYNMPNLNGPATLEILKKDQRWRDIPVIMASGERVSSNHGSSFQYNADAYINKPIDFNEFYSAILSIQKMIIDQTIAV</sequence>
<dbReference type="EMBL" id="FPIZ01000032">
    <property type="protein sequence ID" value="SFW87372.1"/>
    <property type="molecule type" value="Genomic_DNA"/>
</dbReference>
<dbReference type="CDD" id="cd00082">
    <property type="entry name" value="HisKA"/>
    <property type="match status" value="1"/>
</dbReference>
<dbReference type="Proteomes" id="UP001326715">
    <property type="component" value="Chromosome"/>
</dbReference>
<evidence type="ECO:0000256" key="3">
    <source>
        <dbReference type="ARBA" id="ARBA00022553"/>
    </source>
</evidence>
<evidence type="ECO:0000313" key="10">
    <source>
        <dbReference type="Proteomes" id="UP000183788"/>
    </source>
</evidence>
<dbReference type="Pfam" id="PF00072">
    <property type="entry name" value="Response_reg"/>
    <property type="match status" value="1"/>
</dbReference>
<dbReference type="InterPro" id="IPR036890">
    <property type="entry name" value="HATPase_C_sf"/>
</dbReference>
<organism evidence="8 10">
    <name type="scientific">Chitinophaga sancti</name>
    <dbReference type="NCBI Taxonomy" id="1004"/>
    <lineage>
        <taxon>Bacteria</taxon>
        <taxon>Pseudomonadati</taxon>
        <taxon>Bacteroidota</taxon>
        <taxon>Chitinophagia</taxon>
        <taxon>Chitinophagales</taxon>
        <taxon>Chitinophagaceae</taxon>
        <taxon>Chitinophaga</taxon>
    </lineage>
</organism>
<dbReference type="PROSITE" id="PS50109">
    <property type="entry name" value="HIS_KIN"/>
    <property type="match status" value="1"/>
</dbReference>
<dbReference type="PROSITE" id="PS50110">
    <property type="entry name" value="RESPONSE_REGULATORY"/>
    <property type="match status" value="1"/>
</dbReference>
<name>A0A1K1ST13_9BACT</name>
<gene>
    <name evidence="8" type="ORF">SAMN05661012_06064</name>
    <name evidence="9" type="ORF">SR876_28990</name>
</gene>
<reference evidence="9 11" key="2">
    <citation type="submission" date="2023-11" db="EMBL/GenBank/DDBJ databases">
        <title>MicrobeMod: A computational toolkit for identifying prokaryotic methylation and restriction-modification with nanopore sequencing.</title>
        <authorList>
            <person name="Crits-Christoph A."/>
            <person name="Kang S.C."/>
            <person name="Lee H."/>
            <person name="Ostrov N."/>
        </authorList>
    </citation>
    <scope>NUCLEOTIDE SEQUENCE [LARGE SCALE GENOMIC DNA]</scope>
    <source>
        <strain evidence="9 11">ATCC 23090</strain>
    </source>
</reference>
<dbReference type="InterPro" id="IPR011006">
    <property type="entry name" value="CheY-like_superfamily"/>
</dbReference>
<dbReference type="InterPro" id="IPR003661">
    <property type="entry name" value="HisK_dim/P_dom"/>
</dbReference>
<dbReference type="Pfam" id="PF02518">
    <property type="entry name" value="HATPase_c"/>
    <property type="match status" value="1"/>
</dbReference>
<feature type="transmembrane region" description="Helical" evidence="5">
    <location>
        <begin position="65"/>
        <end position="84"/>
    </location>
</feature>
<dbReference type="OrthoDB" id="636661at2"/>
<proteinExistence type="predicted"/>
<keyword evidence="3 4" id="KW-0597">Phosphoprotein</keyword>
<feature type="transmembrane region" description="Helical" evidence="5">
    <location>
        <begin position="36"/>
        <end position="59"/>
    </location>
</feature>
<dbReference type="GO" id="GO:0000155">
    <property type="term" value="F:phosphorelay sensor kinase activity"/>
    <property type="evidence" value="ECO:0007669"/>
    <property type="project" value="InterPro"/>
</dbReference>
<protein>
    <recommendedName>
        <fullName evidence="2">histidine kinase</fullName>
        <ecNumber evidence="2">2.7.13.3</ecNumber>
    </recommendedName>
</protein>
<evidence type="ECO:0000256" key="2">
    <source>
        <dbReference type="ARBA" id="ARBA00012438"/>
    </source>
</evidence>
<dbReference type="SMART" id="SM00387">
    <property type="entry name" value="HATPase_c"/>
    <property type="match status" value="1"/>
</dbReference>
<dbReference type="Pfam" id="PF00512">
    <property type="entry name" value="HisKA"/>
    <property type="match status" value="1"/>
</dbReference>
<dbReference type="Gene3D" id="3.40.50.2300">
    <property type="match status" value="1"/>
</dbReference>
<dbReference type="SUPFAM" id="SSF52172">
    <property type="entry name" value="CheY-like"/>
    <property type="match status" value="1"/>
</dbReference>
<evidence type="ECO:0000259" key="6">
    <source>
        <dbReference type="PROSITE" id="PS50109"/>
    </source>
</evidence>
<keyword evidence="5" id="KW-0472">Membrane</keyword>
<feature type="domain" description="Histidine kinase" evidence="6">
    <location>
        <begin position="216"/>
        <end position="432"/>
    </location>
</feature>
<dbReference type="PANTHER" id="PTHR43547">
    <property type="entry name" value="TWO-COMPONENT HISTIDINE KINASE"/>
    <property type="match status" value="1"/>
</dbReference>
<dbReference type="RefSeq" id="WP_072365652.1">
    <property type="nucleotide sequence ID" value="NZ_CP139972.1"/>
</dbReference>
<feature type="transmembrane region" description="Helical" evidence="5">
    <location>
        <begin position="114"/>
        <end position="132"/>
    </location>
</feature>
<dbReference type="InterPro" id="IPR001789">
    <property type="entry name" value="Sig_transdc_resp-reg_receiver"/>
</dbReference>
<keyword evidence="5" id="KW-0812">Transmembrane</keyword>
<dbReference type="InterPro" id="IPR005467">
    <property type="entry name" value="His_kinase_dom"/>
</dbReference>
<dbReference type="CDD" id="cd00156">
    <property type="entry name" value="REC"/>
    <property type="match status" value="1"/>
</dbReference>
<evidence type="ECO:0000313" key="11">
    <source>
        <dbReference type="Proteomes" id="UP001326715"/>
    </source>
</evidence>
<keyword evidence="5" id="KW-1133">Transmembrane helix</keyword>
<dbReference type="SUPFAM" id="SSF47384">
    <property type="entry name" value="Homodimeric domain of signal transducing histidine kinase"/>
    <property type="match status" value="1"/>
</dbReference>
<dbReference type="InterPro" id="IPR003594">
    <property type="entry name" value="HATPase_dom"/>
</dbReference>
<dbReference type="Gene3D" id="1.10.287.130">
    <property type="match status" value="1"/>
</dbReference>
<dbReference type="STRING" id="1004.SAMN05661012_06064"/>
<dbReference type="AlphaFoldDB" id="A0A1K1ST13"/>
<dbReference type="EC" id="2.7.13.3" evidence="2"/>
<keyword evidence="11" id="KW-1185">Reference proteome</keyword>